<protein>
    <submittedName>
        <fullName evidence="1">Uncharacterized protein</fullName>
    </submittedName>
</protein>
<dbReference type="HOGENOM" id="CLU_3377021_0_0_1"/>
<dbReference type="InParanoid" id="G2YX06"/>
<organism evidence="1 2">
    <name type="scientific">Botryotinia fuckeliana (strain T4)</name>
    <name type="common">Noble rot fungus</name>
    <name type="synonym">Botrytis cinerea</name>
    <dbReference type="NCBI Taxonomy" id="999810"/>
    <lineage>
        <taxon>Eukaryota</taxon>
        <taxon>Fungi</taxon>
        <taxon>Dikarya</taxon>
        <taxon>Ascomycota</taxon>
        <taxon>Pezizomycotina</taxon>
        <taxon>Leotiomycetes</taxon>
        <taxon>Helotiales</taxon>
        <taxon>Sclerotiniaceae</taxon>
        <taxon>Botrytis</taxon>
    </lineage>
</organism>
<name>G2YX06_BOTF4</name>
<dbReference type="AlphaFoldDB" id="G2YX06"/>
<proteinExistence type="predicted"/>
<sequence>MPASKMAYQRSSAPPTTNYISGLIGLSAAHRGVM</sequence>
<reference evidence="2" key="1">
    <citation type="journal article" date="2011" name="PLoS Genet.">
        <title>Genomic analysis of the necrotrophic fungal pathogens Sclerotinia sclerotiorum and Botrytis cinerea.</title>
        <authorList>
            <person name="Amselem J."/>
            <person name="Cuomo C.A."/>
            <person name="van Kan J.A."/>
            <person name="Viaud M."/>
            <person name="Benito E.P."/>
            <person name="Couloux A."/>
            <person name="Coutinho P.M."/>
            <person name="de Vries R.P."/>
            <person name="Dyer P.S."/>
            <person name="Fillinger S."/>
            <person name="Fournier E."/>
            <person name="Gout L."/>
            <person name="Hahn M."/>
            <person name="Kohn L."/>
            <person name="Lapalu N."/>
            <person name="Plummer K.M."/>
            <person name="Pradier J.M."/>
            <person name="Quevillon E."/>
            <person name="Sharon A."/>
            <person name="Simon A."/>
            <person name="ten Have A."/>
            <person name="Tudzynski B."/>
            <person name="Tudzynski P."/>
            <person name="Wincker P."/>
            <person name="Andrew M."/>
            <person name="Anthouard V."/>
            <person name="Beever R.E."/>
            <person name="Beffa R."/>
            <person name="Benoit I."/>
            <person name="Bouzid O."/>
            <person name="Brault B."/>
            <person name="Chen Z."/>
            <person name="Choquer M."/>
            <person name="Collemare J."/>
            <person name="Cotton P."/>
            <person name="Danchin E.G."/>
            <person name="Da Silva C."/>
            <person name="Gautier A."/>
            <person name="Giraud C."/>
            <person name="Giraud T."/>
            <person name="Gonzalez C."/>
            <person name="Grossetete S."/>
            <person name="Guldener U."/>
            <person name="Henrissat B."/>
            <person name="Howlett B.J."/>
            <person name="Kodira C."/>
            <person name="Kretschmer M."/>
            <person name="Lappartient A."/>
            <person name="Leroch M."/>
            <person name="Levis C."/>
            <person name="Mauceli E."/>
            <person name="Neuveglise C."/>
            <person name="Oeser B."/>
            <person name="Pearson M."/>
            <person name="Poulain J."/>
            <person name="Poussereau N."/>
            <person name="Quesneville H."/>
            <person name="Rascle C."/>
            <person name="Schumacher J."/>
            <person name="Segurens B."/>
            <person name="Sexton A."/>
            <person name="Silva E."/>
            <person name="Sirven C."/>
            <person name="Soanes D.M."/>
            <person name="Talbot N.J."/>
            <person name="Templeton M."/>
            <person name="Yandava C."/>
            <person name="Yarden O."/>
            <person name="Zeng Q."/>
            <person name="Rollins J.A."/>
            <person name="Lebrun M.H."/>
            <person name="Dickman M."/>
        </authorList>
    </citation>
    <scope>NUCLEOTIDE SEQUENCE [LARGE SCALE GENOMIC DNA]</scope>
    <source>
        <strain evidence="2">T4</strain>
    </source>
</reference>
<dbReference type="EMBL" id="FQ790359">
    <property type="protein sequence ID" value="CCD56244.1"/>
    <property type="molecule type" value="Genomic_DNA"/>
</dbReference>
<gene>
    <name evidence="1" type="ORF">BofuT4_uP148540.1</name>
</gene>
<evidence type="ECO:0000313" key="1">
    <source>
        <dbReference type="EMBL" id="CCD56244.1"/>
    </source>
</evidence>
<dbReference type="Proteomes" id="UP000008177">
    <property type="component" value="Unplaced contigs"/>
</dbReference>
<evidence type="ECO:0000313" key="2">
    <source>
        <dbReference type="Proteomes" id="UP000008177"/>
    </source>
</evidence>
<accession>G2YX06</accession>